<organism evidence="2 3">
    <name type="scientific">Bacillus thuringiensis</name>
    <dbReference type="NCBI Taxonomy" id="1428"/>
    <lineage>
        <taxon>Bacteria</taxon>
        <taxon>Bacillati</taxon>
        <taxon>Bacillota</taxon>
        <taxon>Bacilli</taxon>
        <taxon>Bacillales</taxon>
        <taxon>Bacillaceae</taxon>
        <taxon>Bacillus</taxon>
        <taxon>Bacillus cereus group</taxon>
    </lineage>
</organism>
<dbReference type="PANTHER" id="PTHR37305">
    <property type="entry name" value="INTEGRAL MEMBRANE PROTEIN-RELATED"/>
    <property type="match status" value="1"/>
</dbReference>
<feature type="transmembrane region" description="Helical" evidence="1">
    <location>
        <begin position="102"/>
        <end position="127"/>
    </location>
</feature>
<dbReference type="Pfam" id="PF12730">
    <property type="entry name" value="ABC2_membrane_4"/>
    <property type="match status" value="1"/>
</dbReference>
<dbReference type="Proteomes" id="UP000175994">
    <property type="component" value="Unassembled WGS sequence"/>
</dbReference>
<dbReference type="EMBL" id="LXLI01000035">
    <property type="protein sequence ID" value="OFC89122.1"/>
    <property type="molecule type" value="Genomic_DNA"/>
</dbReference>
<proteinExistence type="predicted"/>
<accession>A0A9X5RM31</accession>
<dbReference type="RefSeq" id="WP_065845804.1">
    <property type="nucleotide sequence ID" value="NZ_LXLI01000035.1"/>
</dbReference>
<keyword evidence="1" id="KW-0812">Transmembrane</keyword>
<feature type="transmembrane region" description="Helical" evidence="1">
    <location>
        <begin position="147"/>
        <end position="165"/>
    </location>
</feature>
<evidence type="ECO:0000313" key="3">
    <source>
        <dbReference type="Proteomes" id="UP000175994"/>
    </source>
</evidence>
<name>A0A9X5RM31_BACTU</name>
<keyword evidence="1" id="KW-1133">Transmembrane helix</keyword>
<comment type="caution">
    <text evidence="2">The sequence shown here is derived from an EMBL/GenBank/DDBJ whole genome shotgun (WGS) entry which is preliminary data.</text>
</comment>
<feature type="transmembrane region" description="Helical" evidence="1">
    <location>
        <begin position="235"/>
        <end position="254"/>
    </location>
</feature>
<feature type="transmembrane region" description="Helical" evidence="1">
    <location>
        <begin position="52"/>
        <end position="74"/>
    </location>
</feature>
<feature type="transmembrane region" description="Helical" evidence="1">
    <location>
        <begin position="20"/>
        <end position="40"/>
    </location>
</feature>
<keyword evidence="1" id="KW-0472">Membrane</keyword>
<dbReference type="AlphaFoldDB" id="A0A9X5RM31"/>
<gene>
    <name evidence="2" type="ORF">BTGOE4_56560</name>
</gene>
<evidence type="ECO:0000256" key="1">
    <source>
        <dbReference type="SAM" id="Phobius"/>
    </source>
</evidence>
<dbReference type="PANTHER" id="PTHR37305:SF1">
    <property type="entry name" value="MEMBRANE PROTEIN"/>
    <property type="match status" value="1"/>
</dbReference>
<feature type="transmembrane region" description="Helical" evidence="1">
    <location>
        <begin position="172"/>
        <end position="196"/>
    </location>
</feature>
<sequence length="260" mass="29207">MIKLIQNEFLKLHAQKTIYILMGVLVLLEGIIAIILKSLLSSNIPPGANTPLGYASFLLPTIIMFTTIFGITIASRTITEEFQKGTIKQLLIRPKKRLSILFAKYITVLLSMVIIIIISTVTASLIGEIMMRGGKTELTPSIFIIKLLYMLPATFFYATLSFFLANVFRKSVLSLIISMFLFFIEGPILYLFMLYAQGIAKYIVLFHLNLNMYDSREIINEGATPLFSEFTLTTSSLFVLASFAVLLIASSVMFQKRDVL</sequence>
<protein>
    <submittedName>
        <fullName evidence="2">ABC transporter, permease protein</fullName>
    </submittedName>
</protein>
<reference evidence="2 3" key="1">
    <citation type="submission" date="2016-04" db="EMBL/GenBank/DDBJ databases">
        <title>Bacillus thuringiensis and Bacillus weihenstephanensis as novel biocontrol agents of wilt causing Verticillium species.</title>
        <authorList>
            <person name="Hollensteiner J."/>
            <person name="Wemheuer F."/>
            <person name="Harting R."/>
            <person name="Kolarzyk A."/>
            <person name="Diaz-Valerio S."/>
            <person name="Poehlein A."/>
            <person name="Brzuszkiewicz E."/>
            <person name="Nesemann K."/>
            <person name="Braus-Stromeyer S."/>
            <person name="Braus G."/>
            <person name="Daniel R."/>
            <person name="Liesegang H."/>
        </authorList>
    </citation>
    <scope>NUCLEOTIDE SEQUENCE [LARGE SCALE GENOMIC DNA]</scope>
    <source>
        <strain evidence="2 3">GOE4</strain>
    </source>
</reference>
<evidence type="ECO:0000313" key="2">
    <source>
        <dbReference type="EMBL" id="OFC89122.1"/>
    </source>
</evidence>